<feature type="transmembrane region" description="Helical" evidence="6">
    <location>
        <begin position="427"/>
        <end position="451"/>
    </location>
</feature>
<dbReference type="InterPro" id="IPR011701">
    <property type="entry name" value="MFS"/>
</dbReference>
<dbReference type="Gene3D" id="1.20.1720.10">
    <property type="entry name" value="Multidrug resistance protein D"/>
    <property type="match status" value="1"/>
</dbReference>
<evidence type="ECO:0000256" key="2">
    <source>
        <dbReference type="ARBA" id="ARBA00022692"/>
    </source>
</evidence>
<feature type="transmembrane region" description="Helical" evidence="6">
    <location>
        <begin position="274"/>
        <end position="294"/>
    </location>
</feature>
<keyword evidence="4 6" id="KW-0472">Membrane</keyword>
<dbReference type="SUPFAM" id="SSF103473">
    <property type="entry name" value="MFS general substrate transporter"/>
    <property type="match status" value="1"/>
</dbReference>
<accession>A0A1C1CZM6</accession>
<feature type="transmembrane region" description="Helical" evidence="6">
    <location>
        <begin position="350"/>
        <end position="369"/>
    </location>
</feature>
<feature type="transmembrane region" description="Helical" evidence="6">
    <location>
        <begin position="210"/>
        <end position="233"/>
    </location>
</feature>
<dbReference type="InterPro" id="IPR020846">
    <property type="entry name" value="MFS_dom"/>
</dbReference>
<dbReference type="EMBL" id="LGRB01000008">
    <property type="protein sequence ID" value="OCT54009.1"/>
    <property type="molecule type" value="Genomic_DNA"/>
</dbReference>
<name>A0A1C1CZM6_9EURO</name>
<dbReference type="GO" id="GO:0016020">
    <property type="term" value="C:membrane"/>
    <property type="evidence" value="ECO:0007669"/>
    <property type="project" value="UniProtKB-SubCell"/>
</dbReference>
<reference evidence="9" key="1">
    <citation type="submission" date="2015-07" db="EMBL/GenBank/DDBJ databases">
        <authorList>
            <person name="Teixeira M.M."/>
            <person name="Souza R.C."/>
            <person name="Almeida L.G."/>
            <person name="Vicente V.A."/>
            <person name="de Hoog S."/>
            <person name="Bocca A.L."/>
            <person name="de Almeida S.R."/>
            <person name="Vasconcelos A.T."/>
            <person name="Felipe M.S."/>
        </authorList>
    </citation>
    <scope>NUCLEOTIDE SEQUENCE [LARGE SCALE GENOMIC DNA]</scope>
    <source>
        <strain evidence="9">KSF</strain>
    </source>
</reference>
<evidence type="ECO:0000259" key="7">
    <source>
        <dbReference type="PROSITE" id="PS50850"/>
    </source>
</evidence>
<evidence type="ECO:0000256" key="4">
    <source>
        <dbReference type="ARBA" id="ARBA00023136"/>
    </source>
</evidence>
<comment type="subcellular location">
    <subcellularLocation>
        <location evidence="1">Membrane</location>
        <topology evidence="1">Multi-pass membrane protein</topology>
    </subcellularLocation>
</comment>
<feature type="domain" description="Major facilitator superfamily (MFS) profile" evidence="7">
    <location>
        <begin position="116"/>
        <end position="593"/>
    </location>
</feature>
<evidence type="ECO:0000256" key="1">
    <source>
        <dbReference type="ARBA" id="ARBA00004141"/>
    </source>
</evidence>
<feature type="transmembrane region" description="Helical" evidence="6">
    <location>
        <begin position="319"/>
        <end position="338"/>
    </location>
</feature>
<dbReference type="PANTHER" id="PTHR42718">
    <property type="entry name" value="MAJOR FACILITATOR SUPERFAMILY MULTIDRUG TRANSPORTER MFSC"/>
    <property type="match status" value="1"/>
</dbReference>
<dbReference type="Proteomes" id="UP000094526">
    <property type="component" value="Unassembled WGS sequence"/>
</dbReference>
<evidence type="ECO:0000256" key="6">
    <source>
        <dbReference type="SAM" id="Phobius"/>
    </source>
</evidence>
<feature type="transmembrane region" description="Helical" evidence="6">
    <location>
        <begin position="458"/>
        <end position="477"/>
    </location>
</feature>
<keyword evidence="3 6" id="KW-1133">Transmembrane helix</keyword>
<dbReference type="PROSITE" id="PS50850">
    <property type="entry name" value="MFS"/>
    <property type="match status" value="1"/>
</dbReference>
<feature type="transmembrane region" description="Helical" evidence="6">
    <location>
        <begin position="183"/>
        <end position="204"/>
    </location>
</feature>
<evidence type="ECO:0000256" key="3">
    <source>
        <dbReference type="ARBA" id="ARBA00022989"/>
    </source>
</evidence>
<dbReference type="PANTHER" id="PTHR42718:SF1">
    <property type="entry name" value="LOW AFFINITY AMMONIUM TRANSPORTER"/>
    <property type="match status" value="1"/>
</dbReference>
<dbReference type="eggNOG" id="KOG0254">
    <property type="taxonomic scope" value="Eukaryota"/>
</dbReference>
<evidence type="ECO:0000313" key="9">
    <source>
        <dbReference type="Proteomes" id="UP000094526"/>
    </source>
</evidence>
<keyword evidence="9" id="KW-1185">Reference proteome</keyword>
<comment type="caution">
    <text evidence="8">The sequence shown here is derived from an EMBL/GenBank/DDBJ whole genome shotgun (WGS) entry which is preliminary data.</text>
</comment>
<organism evidence="8 9">
    <name type="scientific">Cladophialophora carrionii</name>
    <dbReference type="NCBI Taxonomy" id="86049"/>
    <lineage>
        <taxon>Eukaryota</taxon>
        <taxon>Fungi</taxon>
        <taxon>Dikarya</taxon>
        <taxon>Ascomycota</taxon>
        <taxon>Pezizomycotina</taxon>
        <taxon>Eurotiomycetes</taxon>
        <taxon>Chaetothyriomycetidae</taxon>
        <taxon>Chaetothyriales</taxon>
        <taxon>Herpotrichiellaceae</taxon>
        <taxon>Cladophialophora</taxon>
    </lineage>
</organism>
<evidence type="ECO:0000256" key="5">
    <source>
        <dbReference type="SAM" id="MobiDB-lite"/>
    </source>
</evidence>
<dbReference type="AlphaFoldDB" id="A0A1C1CZM6"/>
<dbReference type="VEuPathDB" id="FungiDB:CLCR_09800"/>
<feature type="transmembrane region" description="Helical" evidence="6">
    <location>
        <begin position="390"/>
        <end position="415"/>
    </location>
</feature>
<sequence>MAAEDEDSQHQAPDTRSRPGSEPATDANSAMDKPHVNISQGKPLEKGDESYESPRQPSSLKPLDLETQSQTHAQNVPVPHHMDDALDKETTTQNAVSRQISAPLAETLSLGHEILFVGIICTAQFTTQVGFGQALFILHDIGRSFHLSNAGELSWLVAGYSLTVGTFILVSGRLGDMFGYKRMLLIGYAWFSLWSLVAGLAIYADHVLFVFARVLQGLGPAILLPNGVALLGASYANGSPRKDMVFALFGACAPGGSIIGGLFAGLFALTWWPWAFFSFAIVLAAIAVVAAFVIPNPATKIQSAGTAVPVLSLREKIKLLDLPGAVVGITALVLFNFAWNQAPIVGWQKVYVYITMLVGILLVPLFFYIEFRIAKAPLVPFDSLTVDVGFVLACITCGWSSFGCGLSGIWALYLVNFLQVLRQSSPLLTVAYMAPVAVSGFIASVVTGIALSKLKPPMVMALALAFFTMGHILIATAPVHQTYWAQTFVCMIVIPWGMDMSFPAATIILSNAVRKEHQGIAASLVTTIVNYSISLGLGFAGTVEVHVNNGGRTSEDLLKGYRGAWYVGIGFAAMGLCISIVFLLKGYLRGGTRK</sequence>
<dbReference type="Pfam" id="PF07690">
    <property type="entry name" value="MFS_1"/>
    <property type="match status" value="1"/>
</dbReference>
<feature type="transmembrane region" description="Helical" evidence="6">
    <location>
        <begin position="483"/>
        <end position="509"/>
    </location>
</feature>
<proteinExistence type="predicted"/>
<feature type="transmembrane region" description="Helical" evidence="6">
    <location>
        <begin position="153"/>
        <end position="171"/>
    </location>
</feature>
<gene>
    <name evidence="8" type="ORF">CLCR_09800</name>
</gene>
<dbReference type="CDD" id="cd17476">
    <property type="entry name" value="MFS_Amf1_MDR_like"/>
    <property type="match status" value="1"/>
</dbReference>
<feature type="region of interest" description="Disordered" evidence="5">
    <location>
        <begin position="1"/>
        <end position="69"/>
    </location>
</feature>
<dbReference type="VEuPathDB" id="FungiDB:G647_00910"/>
<protein>
    <submittedName>
        <fullName evidence="8">Drug resistance protein</fullName>
    </submittedName>
</protein>
<feature type="transmembrane region" description="Helical" evidence="6">
    <location>
        <begin position="245"/>
        <end position="268"/>
    </location>
</feature>
<dbReference type="GO" id="GO:0022857">
    <property type="term" value="F:transmembrane transporter activity"/>
    <property type="evidence" value="ECO:0007669"/>
    <property type="project" value="InterPro"/>
</dbReference>
<dbReference type="InterPro" id="IPR036259">
    <property type="entry name" value="MFS_trans_sf"/>
</dbReference>
<keyword evidence="2 6" id="KW-0812">Transmembrane</keyword>
<dbReference type="Gene3D" id="1.20.1250.20">
    <property type="entry name" value="MFS general substrate transporter like domains"/>
    <property type="match status" value="1"/>
</dbReference>
<feature type="transmembrane region" description="Helical" evidence="6">
    <location>
        <begin position="563"/>
        <end position="584"/>
    </location>
</feature>
<evidence type="ECO:0000313" key="8">
    <source>
        <dbReference type="EMBL" id="OCT54009.1"/>
    </source>
</evidence>
<feature type="transmembrane region" description="Helical" evidence="6">
    <location>
        <begin position="521"/>
        <end position="543"/>
    </location>
</feature>
<dbReference type="OrthoDB" id="2428527at2759"/>